<dbReference type="SUPFAM" id="SSF56935">
    <property type="entry name" value="Porins"/>
    <property type="match status" value="1"/>
</dbReference>
<dbReference type="NCBIfam" id="TIGR04056">
    <property type="entry name" value="OMP_RagA_SusC"/>
    <property type="match status" value="1"/>
</dbReference>
<dbReference type="InterPro" id="IPR039426">
    <property type="entry name" value="TonB-dep_rcpt-like"/>
</dbReference>
<evidence type="ECO:0000256" key="2">
    <source>
        <dbReference type="ARBA" id="ARBA00022448"/>
    </source>
</evidence>
<feature type="domain" description="TonB-dependent receptor plug" evidence="9">
    <location>
        <begin position="120"/>
        <end position="220"/>
    </location>
</feature>
<dbReference type="InterPro" id="IPR037066">
    <property type="entry name" value="Plug_dom_sf"/>
</dbReference>
<dbReference type="GO" id="GO:0009279">
    <property type="term" value="C:cell outer membrane"/>
    <property type="evidence" value="ECO:0007669"/>
    <property type="project" value="UniProtKB-SubCell"/>
</dbReference>
<protein>
    <submittedName>
        <fullName evidence="10">TonB-linked SusC/RagA family outer membrane protein</fullName>
    </submittedName>
</protein>
<sequence>MKKNLLTVLKLCIAIVFVTISMNTFAQRIQFKGVVKDENQATVPGVSIIIKGSRTGTSTQSDGTFTISAEKGQTLVISSIGFVSQQIVLGSQTTLNIDLRNDANALAEVVVTALGIKKDVRKVGYSVTELKGDDVNKVRSANPLNALAGKVAGLSIGASTEMLGRPEIVLRGSKDLLYVVDGVPINSDTWNISPDDIESYTILKGPNAAALYGSRGINGAIVITSKHGTKDAKGWSIDFNSTNMFDTGFIALPESQYEYGRGTGFKYAYGNVLYDNGQRLPEWGPRFEGQQIQQYDSSWDPITQTRGTTPWLARGKKNFENFIQTGLTSTNNISVAASGDKYDMRLSYSHLYQKGIFPNTKLNGDNLNLNLGYNVNKRLKIEGNLNLSVQYTPNIPDVNYGPNSYTYMFKVYGSSDYDIRDLEDIYKGPQGVPNLTQYSAEYGRLNSAWFMAKEWLRSHQKTDVYGYLKATYKFNDDLTLSARSQVTTWNQARTEKVPPSTNLNDYIAWYKFGWYGDYREDNRNVLENNTDVLLSYNKKVSDWNFSALAGASMRSFKYTSNWATTKGLAIPKLYSLSNTLAPSLNYTWGSAMQVYSGYYSADIGYKNYFNINTTGRVDNLSTLPKGNNTFFYPSASISTVLTDFAKLPEFVSFLKLRASVADVKGGLTSATIGSAYMGVTGKTLNAGLLNYGSELYTSYDGPTYANQNSYSINSYYNGLPAANYSDVIANTTLKPYNRLSYEGGFDLKFFKNRLGIDATYFRTINGPQIYALDIAPSTGFKQHNINGITTLNQGFEISLNAAVIKNPGGFNWDINANWSTYKETLKAIYGDEKVLNLNGHGYKVGERLDAYYGRTLVRDGNGNIVHTSAGLIYQAPSGDNQNGFLGNLNPDYSIGISNRFSYKSWGLNFQWDGRIGGKIFDFTYAQTMNGGTGIETASGAFGDSRLAEWNSLKNTGTAVPAYVGQGVVITSGTPKFDKGQITNLNELTFAPNTKAVTTQSYITGSNGLYGNTEYFMVDRSFAKLREVSLSYSLPEKLLKRSFLKAATIALVGRNLLYFAKRKDMDMDSYASGFNATDRSANGGKGNVGLQSSSTRTIGFNLTLSL</sequence>
<evidence type="ECO:0000256" key="6">
    <source>
        <dbReference type="ARBA" id="ARBA00023237"/>
    </source>
</evidence>
<dbReference type="Gene3D" id="2.170.130.10">
    <property type="entry name" value="TonB-dependent receptor, plug domain"/>
    <property type="match status" value="1"/>
</dbReference>
<dbReference type="Gene3D" id="2.60.40.1120">
    <property type="entry name" value="Carboxypeptidase-like, regulatory domain"/>
    <property type="match status" value="1"/>
</dbReference>
<organism evidence="10 11">
    <name type="scientific">Pedobacter cryoconitis</name>
    <dbReference type="NCBI Taxonomy" id="188932"/>
    <lineage>
        <taxon>Bacteria</taxon>
        <taxon>Pseudomonadati</taxon>
        <taxon>Bacteroidota</taxon>
        <taxon>Sphingobacteriia</taxon>
        <taxon>Sphingobacteriales</taxon>
        <taxon>Sphingobacteriaceae</taxon>
        <taxon>Pedobacter</taxon>
    </lineage>
</organism>
<dbReference type="Gene3D" id="2.40.170.20">
    <property type="entry name" value="TonB-dependent receptor, beta-barrel domain"/>
    <property type="match status" value="1"/>
</dbReference>
<feature type="chain" id="PRO_5031247016" evidence="8">
    <location>
        <begin position="27"/>
        <end position="1105"/>
    </location>
</feature>
<dbReference type="Pfam" id="PF13715">
    <property type="entry name" value="CarbopepD_reg_2"/>
    <property type="match status" value="1"/>
</dbReference>
<dbReference type="InterPro" id="IPR023996">
    <property type="entry name" value="TonB-dep_OMP_SusC/RagA"/>
</dbReference>
<evidence type="ECO:0000256" key="5">
    <source>
        <dbReference type="ARBA" id="ARBA00023136"/>
    </source>
</evidence>
<dbReference type="Pfam" id="PF07715">
    <property type="entry name" value="Plug"/>
    <property type="match status" value="1"/>
</dbReference>
<dbReference type="Proteomes" id="UP000537204">
    <property type="component" value="Unassembled WGS sequence"/>
</dbReference>
<proteinExistence type="inferred from homology"/>
<evidence type="ECO:0000256" key="8">
    <source>
        <dbReference type="SAM" id="SignalP"/>
    </source>
</evidence>
<dbReference type="RefSeq" id="WP_183878252.1">
    <property type="nucleotide sequence ID" value="NZ_JACHCE010000001.1"/>
</dbReference>
<evidence type="ECO:0000259" key="9">
    <source>
        <dbReference type="Pfam" id="PF07715"/>
    </source>
</evidence>
<feature type="signal peptide" evidence="8">
    <location>
        <begin position="1"/>
        <end position="26"/>
    </location>
</feature>
<comment type="caution">
    <text evidence="10">The sequence shown here is derived from an EMBL/GenBank/DDBJ whole genome shotgun (WGS) entry which is preliminary data.</text>
</comment>
<evidence type="ECO:0000256" key="4">
    <source>
        <dbReference type="ARBA" id="ARBA00022692"/>
    </source>
</evidence>
<comment type="subcellular location">
    <subcellularLocation>
        <location evidence="1 7">Cell outer membrane</location>
        <topology evidence="1 7">Multi-pass membrane protein</topology>
    </subcellularLocation>
</comment>
<comment type="similarity">
    <text evidence="7">Belongs to the TonB-dependent receptor family.</text>
</comment>
<keyword evidence="8" id="KW-0732">Signal</keyword>
<keyword evidence="2 7" id="KW-0813">Transport</keyword>
<dbReference type="InterPro" id="IPR012910">
    <property type="entry name" value="Plug_dom"/>
</dbReference>
<accession>A0A7W8ZI28</accession>
<dbReference type="AlphaFoldDB" id="A0A7W8ZI28"/>
<gene>
    <name evidence="10" type="ORF">HDE68_000326</name>
</gene>
<evidence type="ECO:0000313" key="10">
    <source>
        <dbReference type="EMBL" id="MBB5634441.1"/>
    </source>
</evidence>
<dbReference type="PROSITE" id="PS52016">
    <property type="entry name" value="TONB_DEPENDENT_REC_3"/>
    <property type="match status" value="1"/>
</dbReference>
<dbReference type="InterPro" id="IPR036942">
    <property type="entry name" value="Beta-barrel_TonB_sf"/>
</dbReference>
<name>A0A7W8ZI28_9SPHI</name>
<reference evidence="10 11" key="1">
    <citation type="submission" date="2020-08" db="EMBL/GenBank/DDBJ databases">
        <title>Genomic Encyclopedia of Type Strains, Phase IV (KMG-V): Genome sequencing to study the core and pangenomes of soil and plant-associated prokaryotes.</title>
        <authorList>
            <person name="Whitman W."/>
        </authorList>
    </citation>
    <scope>NUCLEOTIDE SEQUENCE [LARGE SCALE GENOMIC DNA]</scope>
    <source>
        <strain evidence="10 11">S3M1</strain>
    </source>
</reference>
<dbReference type="SUPFAM" id="SSF49464">
    <property type="entry name" value="Carboxypeptidase regulatory domain-like"/>
    <property type="match status" value="1"/>
</dbReference>
<keyword evidence="4 7" id="KW-0812">Transmembrane</keyword>
<evidence type="ECO:0000256" key="1">
    <source>
        <dbReference type="ARBA" id="ARBA00004571"/>
    </source>
</evidence>
<evidence type="ECO:0000313" key="11">
    <source>
        <dbReference type="Proteomes" id="UP000537204"/>
    </source>
</evidence>
<evidence type="ECO:0000256" key="3">
    <source>
        <dbReference type="ARBA" id="ARBA00022452"/>
    </source>
</evidence>
<evidence type="ECO:0000256" key="7">
    <source>
        <dbReference type="PROSITE-ProRule" id="PRU01360"/>
    </source>
</evidence>
<dbReference type="EMBL" id="JACHCE010000001">
    <property type="protein sequence ID" value="MBB5634441.1"/>
    <property type="molecule type" value="Genomic_DNA"/>
</dbReference>
<keyword evidence="3 7" id="KW-1134">Transmembrane beta strand</keyword>
<keyword evidence="5 7" id="KW-0472">Membrane</keyword>
<keyword evidence="6 7" id="KW-0998">Cell outer membrane</keyword>
<dbReference type="InterPro" id="IPR008969">
    <property type="entry name" value="CarboxyPept-like_regulatory"/>
</dbReference>